<feature type="domain" description="Cytochrome C biogenesis protein transmembrane" evidence="8">
    <location>
        <begin position="19"/>
        <end position="219"/>
    </location>
</feature>
<feature type="transmembrane region" description="Helical" evidence="7">
    <location>
        <begin position="202"/>
        <end position="225"/>
    </location>
</feature>
<dbReference type="EMBL" id="SNXW01000016">
    <property type="protein sequence ID" value="TDP79323.1"/>
    <property type="molecule type" value="Genomic_DNA"/>
</dbReference>
<evidence type="ECO:0000256" key="6">
    <source>
        <dbReference type="ARBA" id="ARBA00023136"/>
    </source>
</evidence>
<dbReference type="PANTHER" id="PTHR31272">
    <property type="entry name" value="CYTOCHROME C-TYPE BIOGENESIS PROTEIN HI_1454-RELATED"/>
    <property type="match status" value="1"/>
</dbReference>
<dbReference type="InterPro" id="IPR051790">
    <property type="entry name" value="Cytochrome_c-biogenesis_DsbD"/>
</dbReference>
<comment type="caution">
    <text evidence="9">The sequence shown here is derived from an EMBL/GenBank/DDBJ whole genome shotgun (WGS) entry which is preliminary data.</text>
</comment>
<accession>A0A4R6R0Z0</accession>
<keyword evidence="3 7" id="KW-0812">Transmembrane</keyword>
<reference evidence="9 10" key="1">
    <citation type="submission" date="2019-03" db="EMBL/GenBank/DDBJ databases">
        <title>Genomic Encyclopedia of Type Strains, Phase IV (KMG-IV): sequencing the most valuable type-strain genomes for metagenomic binning, comparative biology and taxonomic classification.</title>
        <authorList>
            <person name="Goeker M."/>
        </authorList>
    </citation>
    <scope>NUCLEOTIDE SEQUENCE [LARGE SCALE GENOMIC DNA]</scope>
    <source>
        <strain evidence="9 10">DSM 11901</strain>
    </source>
</reference>
<dbReference type="Proteomes" id="UP000294593">
    <property type="component" value="Unassembled WGS sequence"/>
</dbReference>
<evidence type="ECO:0000256" key="2">
    <source>
        <dbReference type="ARBA" id="ARBA00006143"/>
    </source>
</evidence>
<evidence type="ECO:0000256" key="5">
    <source>
        <dbReference type="ARBA" id="ARBA00022989"/>
    </source>
</evidence>
<evidence type="ECO:0000256" key="4">
    <source>
        <dbReference type="ARBA" id="ARBA00022748"/>
    </source>
</evidence>
<gene>
    <name evidence="9" type="ORF">EV672_11631</name>
</gene>
<keyword evidence="6 7" id="KW-0472">Membrane</keyword>
<name>A0A4R6R0Z0_9BURK</name>
<feature type="transmembrane region" description="Helical" evidence="7">
    <location>
        <begin position="90"/>
        <end position="110"/>
    </location>
</feature>
<comment type="subcellular location">
    <subcellularLocation>
        <location evidence="1">Membrane</location>
        <topology evidence="1">Multi-pass membrane protein</topology>
    </subcellularLocation>
</comment>
<evidence type="ECO:0000256" key="3">
    <source>
        <dbReference type="ARBA" id="ARBA00022692"/>
    </source>
</evidence>
<evidence type="ECO:0000256" key="1">
    <source>
        <dbReference type="ARBA" id="ARBA00004141"/>
    </source>
</evidence>
<evidence type="ECO:0000256" key="7">
    <source>
        <dbReference type="SAM" id="Phobius"/>
    </source>
</evidence>
<dbReference type="GO" id="GO:0017004">
    <property type="term" value="P:cytochrome complex assembly"/>
    <property type="evidence" value="ECO:0007669"/>
    <property type="project" value="UniProtKB-KW"/>
</dbReference>
<feature type="transmembrane region" description="Helical" evidence="7">
    <location>
        <begin position="56"/>
        <end position="78"/>
    </location>
</feature>
<keyword evidence="10" id="KW-1185">Reference proteome</keyword>
<dbReference type="PANTHER" id="PTHR31272:SF6">
    <property type="entry name" value="CYTOCHROME C-TYPE BIOGENESIS CCDA-LIKE CHLOROPLASTIC PROTEIN"/>
    <property type="match status" value="1"/>
</dbReference>
<keyword evidence="4" id="KW-0201">Cytochrome c-type biogenesis</keyword>
<dbReference type="Pfam" id="PF02683">
    <property type="entry name" value="DsbD_TM"/>
    <property type="match status" value="1"/>
</dbReference>
<evidence type="ECO:0000259" key="8">
    <source>
        <dbReference type="Pfam" id="PF02683"/>
    </source>
</evidence>
<comment type="similarity">
    <text evidence="2">Belongs to the DsbD family.</text>
</comment>
<feature type="transmembrane region" description="Helical" evidence="7">
    <location>
        <begin position="163"/>
        <end position="190"/>
    </location>
</feature>
<feature type="transmembrane region" description="Helical" evidence="7">
    <location>
        <begin position="16"/>
        <end position="44"/>
    </location>
</feature>
<dbReference type="InterPro" id="IPR003834">
    <property type="entry name" value="Cyt_c_assmbl_TM_dom"/>
</dbReference>
<dbReference type="AlphaFoldDB" id="A0A4R6R0Z0"/>
<evidence type="ECO:0000313" key="9">
    <source>
        <dbReference type="EMBL" id="TDP79323.1"/>
    </source>
</evidence>
<keyword evidence="5 7" id="KW-1133">Transmembrane helix</keyword>
<dbReference type="GO" id="GO:0016020">
    <property type="term" value="C:membrane"/>
    <property type="evidence" value="ECO:0007669"/>
    <property type="project" value="UniProtKB-SubCell"/>
</dbReference>
<organism evidence="9 10">
    <name type="scientific">Aquabacterium commune</name>
    <dbReference type="NCBI Taxonomy" id="70586"/>
    <lineage>
        <taxon>Bacteria</taxon>
        <taxon>Pseudomonadati</taxon>
        <taxon>Pseudomonadota</taxon>
        <taxon>Betaproteobacteria</taxon>
        <taxon>Burkholderiales</taxon>
        <taxon>Aquabacterium</taxon>
    </lineage>
</organism>
<feature type="transmembrane region" description="Helical" evidence="7">
    <location>
        <begin position="131"/>
        <end position="157"/>
    </location>
</feature>
<sequence>MDAEALRQAVAQASFGALWVGFVTGFVFSFNPVALAAIPVSLAYVTTSRTPRQATLYGGLFVLGMILTHVALGLAASLGGGWVQHLLGRAWGVVLGPLLIVLGLIWPGWLRLPLPALKLRAKPVTGAWGAFALGVPFSVAICPFCTPALIVLLGVAAGIGSPVFGVALLLAFALGRAIPIVLGAIAVGWLENLSGLRRFHKVFEIIGGILLILSGLYMLNAYFVVVPGLAA</sequence>
<dbReference type="RefSeq" id="WP_177334291.1">
    <property type="nucleotide sequence ID" value="NZ_SNXW01000016.1"/>
</dbReference>
<protein>
    <submittedName>
        <fullName evidence="9">Cytochrome c-type biogenesis protein</fullName>
    </submittedName>
</protein>
<proteinExistence type="inferred from homology"/>
<evidence type="ECO:0000313" key="10">
    <source>
        <dbReference type="Proteomes" id="UP000294593"/>
    </source>
</evidence>